<gene>
    <name evidence="1" type="ORF">EV182_005876</name>
</gene>
<evidence type="ECO:0000313" key="2">
    <source>
        <dbReference type="Proteomes" id="UP001145114"/>
    </source>
</evidence>
<proteinExistence type="predicted"/>
<sequence>MVVAIGDKDRTVAGVRTAPSRSLAGSPQRYDGAVSANKGTFGASVTITVILGLSAGYQLTGENLLLWVVGYLASDWRRSLLVAYWIAVIGGSVVGYIYLPRWYICSKNKFIHNLRRKYYHLMVIAMFIPGFLWQPYMMSLSLAVALIGLWLVEMIRVFNVGSLGSRIHYFMSNFTDARDAGVIITSHFYLLVGCALPVWMGGHAGDRSSVDHWIAPMSGVLTLGVADAVASVVGQKWGTRRWFGGSKTVEGSVGFVASLVVAVVVLDTGLAAVGSTWPRLSLGNIAKYAAVCGGSGTLEAVSTQNDNLVVPLFTFAAANLIR</sequence>
<organism evidence="1 2">
    <name type="scientific">Spiromyces aspiralis</name>
    <dbReference type="NCBI Taxonomy" id="68401"/>
    <lineage>
        <taxon>Eukaryota</taxon>
        <taxon>Fungi</taxon>
        <taxon>Fungi incertae sedis</taxon>
        <taxon>Zoopagomycota</taxon>
        <taxon>Kickxellomycotina</taxon>
        <taxon>Kickxellomycetes</taxon>
        <taxon>Kickxellales</taxon>
        <taxon>Kickxellaceae</taxon>
        <taxon>Spiromyces</taxon>
    </lineage>
</organism>
<reference evidence="1" key="1">
    <citation type="submission" date="2022-06" db="EMBL/GenBank/DDBJ databases">
        <title>Phylogenomic reconstructions and comparative analyses of Kickxellomycotina fungi.</title>
        <authorList>
            <person name="Reynolds N.K."/>
            <person name="Stajich J.E."/>
            <person name="Barry K."/>
            <person name="Grigoriev I.V."/>
            <person name="Crous P."/>
            <person name="Smith M.E."/>
        </authorList>
    </citation>
    <scope>NUCLEOTIDE SEQUENCE</scope>
    <source>
        <strain evidence="1">RSA 2271</strain>
    </source>
</reference>
<keyword evidence="2" id="KW-1185">Reference proteome</keyword>
<dbReference type="Proteomes" id="UP001145114">
    <property type="component" value="Unassembled WGS sequence"/>
</dbReference>
<accession>A0ACC1HCV2</accession>
<protein>
    <submittedName>
        <fullName evidence="1">Uncharacterized protein</fullName>
    </submittedName>
</protein>
<dbReference type="EMBL" id="JAMZIH010007378">
    <property type="protein sequence ID" value="KAJ1673107.1"/>
    <property type="molecule type" value="Genomic_DNA"/>
</dbReference>
<name>A0ACC1HCV2_9FUNG</name>
<evidence type="ECO:0000313" key="1">
    <source>
        <dbReference type="EMBL" id="KAJ1673107.1"/>
    </source>
</evidence>
<comment type="caution">
    <text evidence="1">The sequence shown here is derived from an EMBL/GenBank/DDBJ whole genome shotgun (WGS) entry which is preliminary data.</text>
</comment>